<comment type="similarity">
    <text evidence="2">Belongs to the PPR family. PCMP-E subfamily.</text>
</comment>
<dbReference type="Proteomes" id="UP001141806">
    <property type="component" value="Unassembled WGS sequence"/>
</dbReference>
<feature type="repeat" description="PPR" evidence="3">
    <location>
        <begin position="218"/>
        <end position="252"/>
    </location>
</feature>
<dbReference type="FunFam" id="1.25.40.10:FF:000205">
    <property type="entry name" value="Pentatricopeptide repeat-containing protein, mitochondrial"/>
    <property type="match status" value="1"/>
</dbReference>
<evidence type="ECO:0000256" key="2">
    <source>
        <dbReference type="ARBA" id="ARBA00061659"/>
    </source>
</evidence>
<dbReference type="GO" id="GO:0009451">
    <property type="term" value="P:RNA modification"/>
    <property type="evidence" value="ECO:0007669"/>
    <property type="project" value="InterPro"/>
</dbReference>
<dbReference type="EMBL" id="JAMYWD010000007">
    <property type="protein sequence ID" value="KAJ4967356.1"/>
    <property type="molecule type" value="Genomic_DNA"/>
</dbReference>
<dbReference type="GO" id="GO:0005739">
    <property type="term" value="C:mitochondrion"/>
    <property type="evidence" value="ECO:0007669"/>
    <property type="project" value="UniProtKB-ARBA"/>
</dbReference>
<feature type="repeat" description="PPR" evidence="3">
    <location>
        <begin position="397"/>
        <end position="427"/>
    </location>
</feature>
<organism evidence="4 5">
    <name type="scientific">Protea cynaroides</name>
    <dbReference type="NCBI Taxonomy" id="273540"/>
    <lineage>
        <taxon>Eukaryota</taxon>
        <taxon>Viridiplantae</taxon>
        <taxon>Streptophyta</taxon>
        <taxon>Embryophyta</taxon>
        <taxon>Tracheophyta</taxon>
        <taxon>Spermatophyta</taxon>
        <taxon>Magnoliopsida</taxon>
        <taxon>Proteales</taxon>
        <taxon>Proteaceae</taxon>
        <taxon>Protea</taxon>
    </lineage>
</organism>
<feature type="repeat" description="PPR" evidence="3">
    <location>
        <begin position="428"/>
        <end position="462"/>
    </location>
</feature>
<dbReference type="InterPro" id="IPR046960">
    <property type="entry name" value="PPR_At4g14850-like_plant"/>
</dbReference>
<keyword evidence="5" id="KW-1185">Reference proteome</keyword>
<dbReference type="PANTHER" id="PTHR47926:SF498">
    <property type="entry name" value="PENTATRICOPEPTIDE REPEAT-CONTAINING PROTEIN"/>
    <property type="match status" value="1"/>
</dbReference>
<evidence type="ECO:0000256" key="3">
    <source>
        <dbReference type="PROSITE-ProRule" id="PRU00708"/>
    </source>
</evidence>
<accession>A0A9Q0KBK1</accession>
<dbReference type="PANTHER" id="PTHR47926">
    <property type="entry name" value="PENTATRICOPEPTIDE REPEAT-CONTAINING PROTEIN"/>
    <property type="match status" value="1"/>
</dbReference>
<evidence type="ECO:0000313" key="4">
    <source>
        <dbReference type="EMBL" id="KAJ4967356.1"/>
    </source>
</evidence>
<dbReference type="FunFam" id="1.25.40.10:FF:000031">
    <property type="entry name" value="Pentatricopeptide repeat-containing protein mitochondrial"/>
    <property type="match status" value="1"/>
</dbReference>
<dbReference type="GO" id="GO:0003723">
    <property type="term" value="F:RNA binding"/>
    <property type="evidence" value="ECO:0007669"/>
    <property type="project" value="InterPro"/>
</dbReference>
<keyword evidence="1" id="KW-0677">Repeat</keyword>
<comment type="caution">
    <text evidence="4">The sequence shown here is derived from an EMBL/GenBank/DDBJ whole genome shotgun (WGS) entry which is preliminary data.</text>
</comment>
<dbReference type="NCBIfam" id="TIGR00756">
    <property type="entry name" value="PPR"/>
    <property type="match status" value="6"/>
</dbReference>
<dbReference type="AlphaFoldDB" id="A0A9Q0KBK1"/>
<dbReference type="PROSITE" id="PS51375">
    <property type="entry name" value="PPR"/>
    <property type="match status" value="5"/>
</dbReference>
<sequence>MYLTRWGFGTWESWTMIFLLISSRLVKKAHRLSNFSTSAVAIQAAEQSPISLSRGIAYLQACALHKNLTKGKEIHSWLVVTSLLTSPFSITSLINMYSKCNQVGYALSVFNGAHERNLFAWNAIIAGFITNGHPRDAFEFYQSMRLESVAPDKYTFPCFIKACADLSEVLEGRKIHSGLFKIGLESDEFVSSALINFYLKIEFIQEAQQMFEELPEKDVVLWNAMITGYAQIGEVNLALQVFERMGKEGVIHSNFTLTGILSVFAMIGDPDNGKAVHGYAVKIGCESEVVVANSLIDMYGKCKYVSDAVRVFEIMLERDIFSWNSIISVHEQCGDHDETLRLFERMQKARVRPDTVTIAAVLPACSNLAALMCGRKIHGYMIVSGLRKDNDSKDIVDVYVDNAVLDMYVKCGNLRDARMFFDKMKERDVASWNIMIMGCGLHGFGDEALNVFLHMCESGVSPDEVSFIGVLSACNHAGLVDQGCDILALMEVDHGVVPTIEHYACVVDMLGRAGQLDKAYELAMGIPVEPNPVVWRAFLASCRLHGNTKLAEFALQRLLELEPEHCGSYVLMSNIYGAIGRYEEVSDVRHIMREKRVRKAPGCSWIELKSGVHVFVTADRTHPESDCIYARLDGLNGNLHEYEYVPDGRHS</sequence>
<evidence type="ECO:0000313" key="5">
    <source>
        <dbReference type="Proteomes" id="UP001141806"/>
    </source>
</evidence>
<evidence type="ECO:0008006" key="6">
    <source>
        <dbReference type="Google" id="ProtNLM"/>
    </source>
</evidence>
<dbReference type="FunFam" id="1.25.40.10:FF:000627">
    <property type="entry name" value="Pentatricopeptide repeat-containing protein"/>
    <property type="match status" value="1"/>
</dbReference>
<dbReference type="Pfam" id="PF20431">
    <property type="entry name" value="E_motif"/>
    <property type="match status" value="1"/>
</dbReference>
<protein>
    <recommendedName>
        <fullName evidence="6">Pentatricopeptide repeat-containing protein</fullName>
    </recommendedName>
</protein>
<dbReference type="FunFam" id="1.25.40.10:FF:000366">
    <property type="entry name" value="Pentatricopeptide (PPR) repeat-containing protein"/>
    <property type="match status" value="1"/>
</dbReference>
<evidence type="ECO:0000256" key="1">
    <source>
        <dbReference type="ARBA" id="ARBA00022737"/>
    </source>
</evidence>
<dbReference type="SUPFAM" id="SSF48452">
    <property type="entry name" value="TPR-like"/>
    <property type="match status" value="1"/>
</dbReference>
<feature type="repeat" description="PPR" evidence="3">
    <location>
        <begin position="319"/>
        <end position="353"/>
    </location>
</feature>
<dbReference type="Pfam" id="PF13041">
    <property type="entry name" value="PPR_2"/>
    <property type="match status" value="4"/>
</dbReference>
<dbReference type="InterPro" id="IPR002885">
    <property type="entry name" value="PPR_rpt"/>
</dbReference>
<feature type="repeat" description="PPR" evidence="3">
    <location>
        <begin position="117"/>
        <end position="151"/>
    </location>
</feature>
<dbReference type="Gene3D" id="1.25.40.10">
    <property type="entry name" value="Tetratricopeptide repeat domain"/>
    <property type="match status" value="4"/>
</dbReference>
<dbReference type="Pfam" id="PF01535">
    <property type="entry name" value="PPR"/>
    <property type="match status" value="1"/>
</dbReference>
<reference evidence="4" key="1">
    <citation type="journal article" date="2023" name="Plant J.">
        <title>The genome of the king protea, Protea cynaroides.</title>
        <authorList>
            <person name="Chang J."/>
            <person name="Duong T.A."/>
            <person name="Schoeman C."/>
            <person name="Ma X."/>
            <person name="Roodt D."/>
            <person name="Barker N."/>
            <person name="Li Z."/>
            <person name="Van de Peer Y."/>
            <person name="Mizrachi E."/>
        </authorList>
    </citation>
    <scope>NUCLEOTIDE SEQUENCE</scope>
    <source>
        <tissue evidence="4">Young leaves</tissue>
    </source>
</reference>
<name>A0A9Q0KBK1_9MAGN</name>
<dbReference type="InterPro" id="IPR046848">
    <property type="entry name" value="E_motif"/>
</dbReference>
<proteinExistence type="inferred from homology"/>
<dbReference type="InterPro" id="IPR011990">
    <property type="entry name" value="TPR-like_helical_dom_sf"/>
</dbReference>
<gene>
    <name evidence="4" type="ORF">NE237_019205</name>
</gene>
<dbReference type="OrthoDB" id="631241at2759"/>